<feature type="transmembrane region" description="Helical" evidence="1">
    <location>
        <begin position="69"/>
        <end position="90"/>
    </location>
</feature>
<feature type="transmembrane region" description="Helical" evidence="1">
    <location>
        <begin position="280"/>
        <end position="299"/>
    </location>
</feature>
<feature type="transmembrane region" description="Helical" evidence="1">
    <location>
        <begin position="195"/>
        <end position="225"/>
    </location>
</feature>
<dbReference type="RefSeq" id="WP_013182769.1">
    <property type="nucleotide sequence ID" value="NC_014225.1"/>
</dbReference>
<evidence type="ECO:0000313" key="2">
    <source>
        <dbReference type="EMBL" id="ADI39065.1"/>
    </source>
</evidence>
<keyword evidence="1" id="KW-1133">Transmembrane helix</keyword>
<dbReference type="OrthoDB" id="248356at2"/>
<sequence>MNKRLKALFLLSFYIILVTCIARFIFFVCEEGCKTPPGQELILSLDAYNDGEFQSTKERLLHRLHVQPFNLISLIIFSLAIIHTFFAHYFTTLSKKWRARNIRLGKDPVDSFGVEALRFMGEVEVVFGLWVIPLFLAIAFSYSWDTAVRYVENIDYLEPMFVVVIMVLASSSPIVKLAEDCLRLFAACGGDSVKSWWWAILTIGPISGSLITEPGAMTISALLLSKQFYDLKPSPKFAYATLGLLFTNISVGGVFTHFAAPPVLMVTKSWHWDTPYMAFHFGWKAIMGILICNLTYYLVFRHEFKRLEENSKLRHVWEEKEKKDEMKIPFWISLVHLFFLAWTVVHNHYPSIFIGTFLLFLGFSQATSSYQRRLDLKPAILVGFFLAGLVVHGNLQGWWIAPVLSNASEGMLLLVSAFLTSFNDNAEITFLATLIPSFTDGMKYAVVAGAVTGGGLTVIANAPNPSGQAILGKYFDNGISAVSLFSAAIYPAVIMGVCFYLFRGI</sequence>
<keyword evidence="1" id="KW-0472">Membrane</keyword>
<accession>D6YSM0</accession>
<proteinExistence type="predicted"/>
<dbReference type="AlphaFoldDB" id="D6YSM0"/>
<evidence type="ECO:0000256" key="1">
    <source>
        <dbReference type="SAM" id="Phobius"/>
    </source>
</evidence>
<feature type="transmembrane region" description="Helical" evidence="1">
    <location>
        <begin position="351"/>
        <end position="367"/>
    </location>
</feature>
<keyword evidence="1" id="KW-0812">Transmembrane</keyword>
<feature type="transmembrane region" description="Helical" evidence="1">
    <location>
        <begin position="237"/>
        <end position="260"/>
    </location>
</feature>
<name>D6YSM0_WADCW</name>
<dbReference type="STRING" id="716544.wcw_1724"/>
<feature type="transmembrane region" description="Helical" evidence="1">
    <location>
        <begin position="444"/>
        <end position="462"/>
    </location>
</feature>
<dbReference type="Pfam" id="PF07399">
    <property type="entry name" value="Na_H_antiport_3"/>
    <property type="match status" value="1"/>
</dbReference>
<dbReference type="InterPro" id="IPR009978">
    <property type="entry name" value="Na_H_antiport_3"/>
</dbReference>
<organism evidence="2 3">
    <name type="scientific">Waddlia chondrophila (strain ATCC VR-1470 / WSU 86-1044)</name>
    <dbReference type="NCBI Taxonomy" id="716544"/>
    <lineage>
        <taxon>Bacteria</taxon>
        <taxon>Pseudomonadati</taxon>
        <taxon>Chlamydiota</taxon>
        <taxon>Chlamydiia</taxon>
        <taxon>Parachlamydiales</taxon>
        <taxon>Waddliaceae</taxon>
        <taxon>Waddlia</taxon>
    </lineage>
</organism>
<reference evidence="2 3" key="1">
    <citation type="journal article" date="2010" name="PLoS ONE">
        <title>The Waddlia genome: a window into chlamydial biology.</title>
        <authorList>
            <person name="Bertelli C."/>
            <person name="Collyn F."/>
            <person name="Croxatto A."/>
            <person name="Ruckert C."/>
            <person name="Polkinghorne A."/>
            <person name="Kebbi-Beghdadi C."/>
            <person name="Goesmann A."/>
            <person name="Vaughan L."/>
            <person name="Greub G."/>
        </authorList>
    </citation>
    <scope>NUCLEOTIDE SEQUENCE [LARGE SCALE GENOMIC DNA]</scope>
    <source>
        <strain evidence="3">ATCC VR-1470 / WSU 86-1044</strain>
    </source>
</reference>
<feature type="transmembrane region" description="Helical" evidence="1">
    <location>
        <begin position="411"/>
        <end position="432"/>
    </location>
</feature>
<feature type="transmembrane region" description="Helical" evidence="1">
    <location>
        <begin position="6"/>
        <end position="29"/>
    </location>
</feature>
<feature type="transmembrane region" description="Helical" evidence="1">
    <location>
        <begin position="482"/>
        <end position="502"/>
    </location>
</feature>
<feature type="transmembrane region" description="Helical" evidence="1">
    <location>
        <begin position="125"/>
        <end position="144"/>
    </location>
</feature>
<keyword evidence="3" id="KW-1185">Reference proteome</keyword>
<dbReference type="Proteomes" id="UP000001505">
    <property type="component" value="Chromosome"/>
</dbReference>
<dbReference type="KEGG" id="wch:wcw_1724"/>
<feature type="transmembrane region" description="Helical" evidence="1">
    <location>
        <begin position="379"/>
        <end position="399"/>
    </location>
</feature>
<feature type="transmembrane region" description="Helical" evidence="1">
    <location>
        <begin position="328"/>
        <end position="345"/>
    </location>
</feature>
<evidence type="ECO:0000313" key="3">
    <source>
        <dbReference type="Proteomes" id="UP000001505"/>
    </source>
</evidence>
<gene>
    <name evidence="2" type="ordered locus">wcw_1724</name>
</gene>
<dbReference type="HOGENOM" id="CLU_044045_0_0_0"/>
<dbReference type="EMBL" id="CP001928">
    <property type="protein sequence ID" value="ADI39065.1"/>
    <property type="molecule type" value="Genomic_DNA"/>
</dbReference>
<evidence type="ECO:0008006" key="4">
    <source>
        <dbReference type="Google" id="ProtNLM"/>
    </source>
</evidence>
<dbReference type="eggNOG" id="COG1055">
    <property type="taxonomic scope" value="Bacteria"/>
</dbReference>
<protein>
    <recommendedName>
        <fullName evidence="4">Na+/H+ antiporter</fullName>
    </recommendedName>
</protein>